<sequence length="142" mass="16908">MENINISDAPYFIQPYTGIANKSLKIRRNGKHICGSCNKEFKQSGHLDTHIKLKHINAKPYHCNHPGCKKSFAVRWALRTHMKIHEEKQYSCNYCDKKFHQKVQMESHIKYVHFGMAYTCEICNKKFENHYLLKYHSRIHNK</sequence>
<feature type="domain" description="C2H2-type" evidence="5">
    <location>
        <begin position="118"/>
        <end position="142"/>
    </location>
</feature>
<dbReference type="AlphaFoldDB" id="A0A6C0IKV9"/>
<reference evidence="6" key="1">
    <citation type="journal article" date="2020" name="Nature">
        <title>Giant virus diversity and host interactions through global metagenomics.</title>
        <authorList>
            <person name="Schulz F."/>
            <person name="Roux S."/>
            <person name="Paez-Espino D."/>
            <person name="Jungbluth S."/>
            <person name="Walsh D.A."/>
            <person name="Denef V.J."/>
            <person name="McMahon K.D."/>
            <person name="Konstantinidis K.T."/>
            <person name="Eloe-Fadrosh E.A."/>
            <person name="Kyrpides N.C."/>
            <person name="Woyke T."/>
        </authorList>
    </citation>
    <scope>NUCLEOTIDE SEQUENCE</scope>
    <source>
        <strain evidence="6">GVMAG-M-3300024258-14</strain>
    </source>
</reference>
<evidence type="ECO:0000256" key="2">
    <source>
        <dbReference type="ARBA" id="ARBA00022737"/>
    </source>
</evidence>
<feature type="domain" description="C2H2-type" evidence="5">
    <location>
        <begin position="61"/>
        <end position="90"/>
    </location>
</feature>
<keyword evidence="4" id="KW-0862">Zinc</keyword>
<keyword evidence="2" id="KW-0677">Repeat</keyword>
<keyword evidence="1" id="KW-0479">Metal-binding</keyword>
<dbReference type="EMBL" id="MN740211">
    <property type="protein sequence ID" value="QHT93871.1"/>
    <property type="molecule type" value="Genomic_DNA"/>
</dbReference>
<dbReference type="PANTHER" id="PTHR14003">
    <property type="entry name" value="TRANSCRIPTIONAL REPRESSOR PROTEIN YY"/>
    <property type="match status" value="1"/>
</dbReference>
<dbReference type="SMART" id="SM00355">
    <property type="entry name" value="ZnF_C2H2"/>
    <property type="match status" value="4"/>
</dbReference>
<dbReference type="GO" id="GO:0031519">
    <property type="term" value="C:PcG protein complex"/>
    <property type="evidence" value="ECO:0007669"/>
    <property type="project" value="TreeGrafter"/>
</dbReference>
<evidence type="ECO:0000256" key="3">
    <source>
        <dbReference type="ARBA" id="ARBA00022771"/>
    </source>
</evidence>
<feature type="domain" description="C2H2-type" evidence="5">
    <location>
        <begin position="90"/>
        <end position="118"/>
    </location>
</feature>
<evidence type="ECO:0000313" key="6">
    <source>
        <dbReference type="EMBL" id="QHT93871.1"/>
    </source>
</evidence>
<evidence type="ECO:0000256" key="4">
    <source>
        <dbReference type="ARBA" id="ARBA00022833"/>
    </source>
</evidence>
<dbReference type="GO" id="GO:0008270">
    <property type="term" value="F:zinc ion binding"/>
    <property type="evidence" value="ECO:0007669"/>
    <property type="project" value="UniProtKB-KW"/>
</dbReference>
<dbReference type="PROSITE" id="PS00028">
    <property type="entry name" value="ZINC_FINGER_C2H2_1"/>
    <property type="match status" value="4"/>
</dbReference>
<dbReference type="Pfam" id="PF00096">
    <property type="entry name" value="zf-C2H2"/>
    <property type="match status" value="4"/>
</dbReference>
<dbReference type="GO" id="GO:0000785">
    <property type="term" value="C:chromatin"/>
    <property type="evidence" value="ECO:0007669"/>
    <property type="project" value="TreeGrafter"/>
</dbReference>
<evidence type="ECO:0000256" key="1">
    <source>
        <dbReference type="ARBA" id="ARBA00022723"/>
    </source>
</evidence>
<dbReference type="InterPro" id="IPR013087">
    <property type="entry name" value="Znf_C2H2_type"/>
</dbReference>
<dbReference type="GO" id="GO:0000978">
    <property type="term" value="F:RNA polymerase II cis-regulatory region sequence-specific DNA binding"/>
    <property type="evidence" value="ECO:0007669"/>
    <property type="project" value="TreeGrafter"/>
</dbReference>
<dbReference type="PANTHER" id="PTHR14003:SF19">
    <property type="entry name" value="YY2 TRANSCRIPTION FACTOR"/>
    <property type="match status" value="1"/>
</dbReference>
<dbReference type="FunFam" id="3.30.160.60:FF:000446">
    <property type="entry name" value="Zinc finger protein"/>
    <property type="match status" value="1"/>
</dbReference>
<protein>
    <recommendedName>
        <fullName evidence="5">C2H2-type domain-containing protein</fullName>
    </recommendedName>
</protein>
<dbReference type="GO" id="GO:0000981">
    <property type="term" value="F:DNA-binding transcription factor activity, RNA polymerase II-specific"/>
    <property type="evidence" value="ECO:0007669"/>
    <property type="project" value="TreeGrafter"/>
</dbReference>
<name>A0A6C0IKV9_9ZZZZ</name>
<evidence type="ECO:0000259" key="5">
    <source>
        <dbReference type="PROSITE" id="PS50157"/>
    </source>
</evidence>
<accession>A0A6C0IKV9</accession>
<proteinExistence type="predicted"/>
<dbReference type="Gene3D" id="3.30.160.60">
    <property type="entry name" value="Classic Zinc Finger"/>
    <property type="match status" value="4"/>
</dbReference>
<organism evidence="6">
    <name type="scientific">viral metagenome</name>
    <dbReference type="NCBI Taxonomy" id="1070528"/>
    <lineage>
        <taxon>unclassified sequences</taxon>
        <taxon>metagenomes</taxon>
        <taxon>organismal metagenomes</taxon>
    </lineage>
</organism>
<dbReference type="GO" id="GO:0005667">
    <property type="term" value="C:transcription regulator complex"/>
    <property type="evidence" value="ECO:0007669"/>
    <property type="project" value="TreeGrafter"/>
</dbReference>
<dbReference type="FunFam" id="3.30.160.60:FF:000072">
    <property type="entry name" value="zinc finger protein 143 isoform X1"/>
    <property type="match status" value="1"/>
</dbReference>
<dbReference type="SUPFAM" id="SSF57667">
    <property type="entry name" value="beta-beta-alpha zinc fingers"/>
    <property type="match status" value="3"/>
</dbReference>
<dbReference type="InterPro" id="IPR036236">
    <property type="entry name" value="Znf_C2H2_sf"/>
</dbReference>
<keyword evidence="3" id="KW-0863">Zinc-finger</keyword>
<dbReference type="PROSITE" id="PS50157">
    <property type="entry name" value="ZINC_FINGER_C2H2_2"/>
    <property type="match status" value="4"/>
</dbReference>
<feature type="domain" description="C2H2-type" evidence="5">
    <location>
        <begin position="32"/>
        <end position="60"/>
    </location>
</feature>